<evidence type="ECO:0000256" key="2">
    <source>
        <dbReference type="ARBA" id="ARBA00022676"/>
    </source>
</evidence>
<feature type="transmembrane region" description="Helical" evidence="8">
    <location>
        <begin position="238"/>
        <end position="265"/>
    </location>
</feature>
<dbReference type="AlphaFoldDB" id="A0AAU9K3N6"/>
<reference evidence="9" key="1">
    <citation type="submission" date="2021-09" db="EMBL/GenBank/DDBJ databases">
        <authorList>
            <consortium name="AG Swart"/>
            <person name="Singh M."/>
            <person name="Singh A."/>
            <person name="Seah K."/>
            <person name="Emmerich C."/>
        </authorList>
    </citation>
    <scope>NUCLEOTIDE SEQUENCE</scope>
    <source>
        <strain evidence="9">ATCC30299</strain>
    </source>
</reference>
<keyword evidence="10" id="KW-1185">Reference proteome</keyword>
<feature type="transmembrane region" description="Helical" evidence="8">
    <location>
        <begin position="108"/>
        <end position="127"/>
    </location>
</feature>
<comment type="caution">
    <text evidence="9">The sequence shown here is derived from an EMBL/GenBank/DDBJ whole genome shotgun (WGS) entry which is preliminary data.</text>
</comment>
<dbReference type="Pfam" id="PF03901">
    <property type="entry name" value="Glyco_transf_22"/>
    <property type="match status" value="1"/>
</dbReference>
<keyword evidence="4 8" id="KW-0812">Transmembrane</keyword>
<evidence type="ECO:0000256" key="8">
    <source>
        <dbReference type="RuleBase" id="RU363075"/>
    </source>
</evidence>
<dbReference type="PANTHER" id="PTHR22760:SF4">
    <property type="entry name" value="GPI MANNOSYLTRANSFERASE 3"/>
    <property type="match status" value="1"/>
</dbReference>
<evidence type="ECO:0000313" key="9">
    <source>
        <dbReference type="EMBL" id="CAG9332841.1"/>
    </source>
</evidence>
<evidence type="ECO:0000256" key="1">
    <source>
        <dbReference type="ARBA" id="ARBA00004477"/>
    </source>
</evidence>
<keyword evidence="6 8" id="KW-1133">Transmembrane helix</keyword>
<dbReference type="GO" id="GO:0006506">
    <property type="term" value="P:GPI anchor biosynthetic process"/>
    <property type="evidence" value="ECO:0007669"/>
    <property type="project" value="TreeGrafter"/>
</dbReference>
<proteinExistence type="inferred from homology"/>
<keyword evidence="5 8" id="KW-0256">Endoplasmic reticulum</keyword>
<dbReference type="GO" id="GO:0000026">
    <property type="term" value="F:alpha-1,2-mannosyltransferase activity"/>
    <property type="evidence" value="ECO:0007669"/>
    <property type="project" value="TreeGrafter"/>
</dbReference>
<dbReference type="GO" id="GO:0005789">
    <property type="term" value="C:endoplasmic reticulum membrane"/>
    <property type="evidence" value="ECO:0007669"/>
    <property type="project" value="UniProtKB-SubCell"/>
</dbReference>
<feature type="transmembrane region" description="Helical" evidence="8">
    <location>
        <begin position="321"/>
        <end position="340"/>
    </location>
</feature>
<feature type="transmembrane region" description="Helical" evidence="8">
    <location>
        <begin position="76"/>
        <end position="96"/>
    </location>
</feature>
<dbReference type="Proteomes" id="UP001162131">
    <property type="component" value="Unassembled WGS sequence"/>
</dbReference>
<comment type="similarity">
    <text evidence="8">Belongs to the glycosyltransferase 22 family.</text>
</comment>
<dbReference type="EMBL" id="CAJZBQ010000055">
    <property type="protein sequence ID" value="CAG9332841.1"/>
    <property type="molecule type" value="Genomic_DNA"/>
</dbReference>
<gene>
    <name evidence="9" type="ORF">BSTOLATCC_MIC57128</name>
</gene>
<organism evidence="9 10">
    <name type="scientific">Blepharisma stoltei</name>
    <dbReference type="NCBI Taxonomy" id="1481888"/>
    <lineage>
        <taxon>Eukaryota</taxon>
        <taxon>Sar</taxon>
        <taxon>Alveolata</taxon>
        <taxon>Ciliophora</taxon>
        <taxon>Postciliodesmatophora</taxon>
        <taxon>Heterotrichea</taxon>
        <taxon>Heterotrichida</taxon>
        <taxon>Blepharismidae</taxon>
        <taxon>Blepharisma</taxon>
    </lineage>
</organism>
<keyword evidence="7 8" id="KW-0472">Membrane</keyword>
<feature type="transmembrane region" description="Helical" evidence="8">
    <location>
        <begin position="296"/>
        <end position="314"/>
    </location>
</feature>
<evidence type="ECO:0000256" key="6">
    <source>
        <dbReference type="ARBA" id="ARBA00022989"/>
    </source>
</evidence>
<name>A0AAU9K3N6_9CILI</name>
<evidence type="ECO:0000256" key="5">
    <source>
        <dbReference type="ARBA" id="ARBA00022824"/>
    </source>
</evidence>
<keyword evidence="2 8" id="KW-0328">Glycosyltransferase</keyword>
<dbReference type="EC" id="2.4.1.-" evidence="8"/>
<evidence type="ECO:0000256" key="4">
    <source>
        <dbReference type="ARBA" id="ARBA00022692"/>
    </source>
</evidence>
<feature type="transmembrane region" description="Helical" evidence="8">
    <location>
        <begin position="191"/>
        <end position="211"/>
    </location>
</feature>
<evidence type="ECO:0000313" key="10">
    <source>
        <dbReference type="Proteomes" id="UP001162131"/>
    </source>
</evidence>
<accession>A0AAU9K3N6</accession>
<evidence type="ECO:0000256" key="7">
    <source>
        <dbReference type="ARBA" id="ARBA00023136"/>
    </source>
</evidence>
<dbReference type="InterPro" id="IPR005599">
    <property type="entry name" value="GPI_mannosylTrfase"/>
</dbReference>
<feature type="transmembrane region" description="Helical" evidence="8">
    <location>
        <begin position="152"/>
        <end position="179"/>
    </location>
</feature>
<sequence length="464" mass="55216">MILHLLFRLFDSLIVRSYFSPDEYWQSLEVAHKLVFGYGELTWEWKTSELRSIIHPGIFAIFYYFLKITSLDYPIIVAYLPRIIQGFLLYICDIYVYKIAQHIFGKNAAKWTFVLQIASWFLFYGGIRTYNNSFEMALTAVGLYFLTIGKDIYWNIIVGLCCMCRPTSIMTWIPVYLFNFYRKEYKKLFQTFWIGITCFSFQILLDSLYFGKFTVTAYNFLEFNLLQGKSSFYGVHPWHWYISNGIPTVLISYLLPFLLGIYFYISHSLQTKNFPILAVSLLFSLVFLSLSPHKEFRFLLPYFPYFLIISGYGMQFIKYKFLIWIIILLQIPIAFYLSIWHQSAPLATTDTLRNENLKSVAFWINCHGTPFYSHIHQNIPMDFLHCEPFSDIKEVDEFFKNPKYYADKMLKNNYSHIVLWESLYETLKESLKEYEILEKIFHSHYTESPIAYESNVSFLILKHK</sequence>
<keyword evidence="3" id="KW-0808">Transferase</keyword>
<comment type="subcellular location">
    <subcellularLocation>
        <location evidence="1 8">Endoplasmic reticulum membrane</location>
        <topology evidence="1 8">Multi-pass membrane protein</topology>
    </subcellularLocation>
</comment>
<evidence type="ECO:0000256" key="3">
    <source>
        <dbReference type="ARBA" id="ARBA00022679"/>
    </source>
</evidence>
<dbReference type="PANTHER" id="PTHR22760">
    <property type="entry name" value="GLYCOSYLTRANSFERASE"/>
    <property type="match status" value="1"/>
</dbReference>
<protein>
    <recommendedName>
        <fullName evidence="8">Mannosyltransferase</fullName>
        <ecNumber evidence="8">2.4.1.-</ecNumber>
    </recommendedName>
</protein>
<feature type="transmembrane region" description="Helical" evidence="8">
    <location>
        <begin position="274"/>
        <end position="290"/>
    </location>
</feature>
<feature type="transmembrane region" description="Helical" evidence="8">
    <location>
        <begin position="53"/>
        <end position="70"/>
    </location>
</feature>